<dbReference type="InterPro" id="IPR011009">
    <property type="entry name" value="Kinase-like_dom_sf"/>
</dbReference>
<evidence type="ECO:0000256" key="2">
    <source>
        <dbReference type="ARBA" id="ARBA00022741"/>
    </source>
</evidence>
<dbReference type="EMBL" id="CP018839">
    <property type="protein sequence ID" value="APR04013.1"/>
    <property type="molecule type" value="Genomic_DNA"/>
</dbReference>
<keyword evidence="2" id="KW-0547">Nucleotide-binding</keyword>
<accession>A0A1H5STH8</accession>
<dbReference type="CDD" id="cd14014">
    <property type="entry name" value="STKc_PknB_like"/>
    <property type="match status" value="1"/>
</dbReference>
<dbReference type="STRING" id="96773.Tchl_1154"/>
<keyword evidence="6" id="KW-1185">Reference proteome</keyword>
<reference evidence="5 6" key="1">
    <citation type="submission" date="2016-12" db="EMBL/GenBank/DDBJ databases">
        <title>Complete genome sequence of Thauera chlorobenzoica, a Betaproteobacterium degrading haloaromatics anaerobically to CO2 and halides.</title>
        <authorList>
            <person name="Goris T."/>
            <person name="Mergelsberg M."/>
            <person name="Boll M."/>
        </authorList>
    </citation>
    <scope>NUCLEOTIDE SEQUENCE [LARGE SCALE GENOMIC DNA]</scope>
    <source>
        <strain evidence="5 6">3CB1</strain>
    </source>
</reference>
<protein>
    <submittedName>
        <fullName evidence="5">Serine/threonine protein kinase</fullName>
        <ecNumber evidence="5">2.7.11.1</ecNumber>
    </submittedName>
</protein>
<keyword evidence="3 5" id="KW-0418">Kinase</keyword>
<dbReference type="SMART" id="SM00220">
    <property type="entry name" value="S_TKc"/>
    <property type="match status" value="1"/>
</dbReference>
<dbReference type="Pfam" id="PF00069">
    <property type="entry name" value="Pkinase"/>
    <property type="match status" value="1"/>
</dbReference>
<keyword evidence="1 5" id="KW-0808">Transferase</keyword>
<dbReference type="RefSeq" id="WP_232311664.1">
    <property type="nucleotide sequence ID" value="NZ_CP018839.1"/>
</dbReference>
<dbReference type="KEGG" id="tcl:Tchl_1154"/>
<evidence type="ECO:0000256" key="3">
    <source>
        <dbReference type="ARBA" id="ARBA00022777"/>
    </source>
</evidence>
<dbReference type="InterPro" id="IPR000719">
    <property type="entry name" value="Prot_kinase_dom"/>
</dbReference>
<dbReference type="Proteomes" id="UP000185739">
    <property type="component" value="Chromosome"/>
</dbReference>
<dbReference type="EC" id="2.7.11.1" evidence="5"/>
<dbReference type="GO" id="GO:0005524">
    <property type="term" value="F:ATP binding"/>
    <property type="evidence" value="ECO:0007669"/>
    <property type="project" value="UniProtKB-KW"/>
</dbReference>
<dbReference type="Gene3D" id="3.30.200.20">
    <property type="entry name" value="Phosphorylase Kinase, domain 1"/>
    <property type="match status" value="1"/>
</dbReference>
<evidence type="ECO:0000313" key="6">
    <source>
        <dbReference type="Proteomes" id="UP000185739"/>
    </source>
</evidence>
<proteinExistence type="predicted"/>
<dbReference type="SUPFAM" id="SSF56112">
    <property type="entry name" value="Protein kinase-like (PK-like)"/>
    <property type="match status" value="1"/>
</dbReference>
<dbReference type="Gene3D" id="1.10.510.10">
    <property type="entry name" value="Transferase(Phosphotransferase) domain 1"/>
    <property type="match status" value="1"/>
</dbReference>
<dbReference type="PROSITE" id="PS50011">
    <property type="entry name" value="PROTEIN_KINASE_DOM"/>
    <property type="match status" value="1"/>
</dbReference>
<evidence type="ECO:0000256" key="1">
    <source>
        <dbReference type="ARBA" id="ARBA00022679"/>
    </source>
</evidence>
<evidence type="ECO:0000313" key="5">
    <source>
        <dbReference type="EMBL" id="APR04013.1"/>
    </source>
</evidence>
<organism evidence="5 6">
    <name type="scientific">Thauera chlorobenzoica</name>
    <dbReference type="NCBI Taxonomy" id="96773"/>
    <lineage>
        <taxon>Bacteria</taxon>
        <taxon>Pseudomonadati</taxon>
        <taxon>Pseudomonadota</taxon>
        <taxon>Betaproteobacteria</taxon>
        <taxon>Rhodocyclales</taxon>
        <taxon>Zoogloeaceae</taxon>
        <taxon>Thauera</taxon>
    </lineage>
</organism>
<keyword evidence="4" id="KW-0067">ATP-binding</keyword>
<dbReference type="PANTHER" id="PTHR43289:SF34">
    <property type="entry name" value="SERINE_THREONINE-PROTEIN KINASE YBDM-RELATED"/>
    <property type="match status" value="1"/>
</dbReference>
<evidence type="ECO:0000256" key="4">
    <source>
        <dbReference type="ARBA" id="ARBA00022840"/>
    </source>
</evidence>
<dbReference type="GO" id="GO:0004674">
    <property type="term" value="F:protein serine/threonine kinase activity"/>
    <property type="evidence" value="ECO:0007669"/>
    <property type="project" value="UniProtKB-KW"/>
</dbReference>
<name>A0A1H5STH8_9RHOO</name>
<gene>
    <name evidence="5" type="ORF">Tchl_1154</name>
</gene>
<sequence length="323" mass="35700">MKTAILAPPKTPSQASPLPAGFALERYRIERPLSRGGFSTVYLAHDETGTPVAVKEYLPGALVQRDAGEIEPRVTDAQRAVFFRGMKCFFEEGRALARLDHPNVTRVLNFFRANGTVYMVMRFEHGRTLHDTSRHHRGALPEAFVRTLFARLLNGLREVHAHRLLHLDLKPTNIHLRTDGTPVLLDFGAARRILHADQAVLEPIFTPGFAAPEQHHRGAPLGPWTDIYGVGASLYATLAGAVPPRADERRRTDSLVPLARTRAGGYSADLLELVDHCLQLDPLARPQSVPALQKALRPPPAAPARASWPGVLRGLLKARPRHH</sequence>
<keyword evidence="5" id="KW-0723">Serine/threonine-protein kinase</keyword>
<dbReference type="PANTHER" id="PTHR43289">
    <property type="entry name" value="MITOGEN-ACTIVATED PROTEIN KINASE KINASE KINASE 20-RELATED"/>
    <property type="match status" value="1"/>
</dbReference>
<dbReference type="AlphaFoldDB" id="A0A1H5STH8"/>